<keyword evidence="2" id="KW-1185">Reference proteome</keyword>
<evidence type="ECO:0008006" key="3">
    <source>
        <dbReference type="Google" id="ProtNLM"/>
    </source>
</evidence>
<dbReference type="Proteomes" id="UP000694549">
    <property type="component" value="Unplaced"/>
</dbReference>
<dbReference type="GO" id="GO:0036038">
    <property type="term" value="C:MKS complex"/>
    <property type="evidence" value="ECO:0007669"/>
    <property type="project" value="InterPro"/>
</dbReference>
<dbReference type="Ensembl" id="ENSAZOT00000028203.1">
    <property type="protein sequence ID" value="ENSAZOP00000026296.1"/>
    <property type="gene ID" value="ENSAZOG00000016791.1"/>
</dbReference>
<dbReference type="PANTHER" id="PTHR21274">
    <property type="entry name" value="MECKELIN"/>
    <property type="match status" value="1"/>
</dbReference>
<dbReference type="Pfam" id="PF09773">
    <property type="entry name" value="Meckelin"/>
    <property type="match status" value="1"/>
</dbReference>
<dbReference type="SUPFAM" id="SSF57184">
    <property type="entry name" value="Growth factor receptor domain"/>
    <property type="match status" value="1"/>
</dbReference>
<name>A0A8B9ZYV9_9AVES</name>
<dbReference type="GO" id="GO:0060271">
    <property type="term" value="P:cilium assembly"/>
    <property type="evidence" value="ECO:0007669"/>
    <property type="project" value="InterPro"/>
</dbReference>
<reference evidence="1" key="2">
    <citation type="submission" date="2025-09" db="UniProtKB">
        <authorList>
            <consortium name="Ensembl"/>
        </authorList>
    </citation>
    <scope>IDENTIFICATION</scope>
</reference>
<evidence type="ECO:0000313" key="2">
    <source>
        <dbReference type="Proteomes" id="UP000694549"/>
    </source>
</evidence>
<dbReference type="AlphaFoldDB" id="A0A8B9ZYV9"/>
<organism evidence="1 2">
    <name type="scientific">Anas zonorhyncha</name>
    <name type="common">Eastern spot-billed duck</name>
    <dbReference type="NCBI Taxonomy" id="75864"/>
    <lineage>
        <taxon>Eukaryota</taxon>
        <taxon>Metazoa</taxon>
        <taxon>Chordata</taxon>
        <taxon>Craniata</taxon>
        <taxon>Vertebrata</taxon>
        <taxon>Euteleostomi</taxon>
        <taxon>Archelosauria</taxon>
        <taxon>Archosauria</taxon>
        <taxon>Dinosauria</taxon>
        <taxon>Saurischia</taxon>
        <taxon>Theropoda</taxon>
        <taxon>Coelurosauria</taxon>
        <taxon>Aves</taxon>
        <taxon>Neognathae</taxon>
        <taxon>Galloanserae</taxon>
        <taxon>Anseriformes</taxon>
        <taxon>Anatidae</taxon>
        <taxon>Anatinae</taxon>
        <taxon>Anas</taxon>
    </lineage>
</organism>
<dbReference type="InterPro" id="IPR009030">
    <property type="entry name" value="Growth_fac_rcpt_cys_sf"/>
</dbReference>
<evidence type="ECO:0000313" key="1">
    <source>
        <dbReference type="Ensembl" id="ENSAZOP00000026296.1"/>
    </source>
</evidence>
<protein>
    <recommendedName>
        <fullName evidence="3">Tyrosine-protein kinase ephrin type A/B receptor-like domain-containing protein</fullName>
    </recommendedName>
</protein>
<reference evidence="1" key="1">
    <citation type="submission" date="2025-08" db="UniProtKB">
        <authorList>
            <consortium name="Ensembl"/>
        </authorList>
    </citation>
    <scope>IDENTIFICATION</scope>
</reference>
<proteinExistence type="predicted"/>
<sequence>MTSVCCPWEGTTQPPPGLGFSLPLQRPAECGRSRYFDVSRLACGPCGQNQAPSAGGSSCECQPGFRMVSNNGGSSVVCEKCPENMSGVTQDGWNCIKCPKDLTSEGKCKCLINEVLVERSVDGVLLNEALCIHCNGSEPVFFMFVLHRCVRCEQTFINVSKSCDCSSPNILTGGLCFSATESLPPKAIATVRLVSEKPASLSLCLLGEFH</sequence>
<dbReference type="PANTHER" id="PTHR21274:SF2">
    <property type="entry name" value="MECKELIN"/>
    <property type="match status" value="1"/>
</dbReference>
<accession>A0A8B9ZYV9</accession>
<dbReference type="InterPro" id="IPR019170">
    <property type="entry name" value="Meckelin"/>
</dbReference>